<evidence type="ECO:0000313" key="2">
    <source>
        <dbReference type="Proteomes" id="UP000240760"/>
    </source>
</evidence>
<keyword evidence="2" id="KW-1185">Reference proteome</keyword>
<dbReference type="AlphaFoldDB" id="A0A2T4C0T5"/>
<organism evidence="1 2">
    <name type="scientific">Trichoderma longibrachiatum ATCC 18648</name>
    <dbReference type="NCBI Taxonomy" id="983965"/>
    <lineage>
        <taxon>Eukaryota</taxon>
        <taxon>Fungi</taxon>
        <taxon>Dikarya</taxon>
        <taxon>Ascomycota</taxon>
        <taxon>Pezizomycotina</taxon>
        <taxon>Sordariomycetes</taxon>
        <taxon>Hypocreomycetidae</taxon>
        <taxon>Hypocreales</taxon>
        <taxon>Hypocreaceae</taxon>
        <taxon>Trichoderma</taxon>
    </lineage>
</organism>
<feature type="non-terminal residue" evidence="1">
    <location>
        <position position="91"/>
    </location>
</feature>
<accession>A0A2T4C0T5</accession>
<proteinExistence type="predicted"/>
<sequence length="91" mass="10233">MAYYNSTQQAIDEMIADAINNALARACEPNAQDFELPQPPVMGLDEVQPTWVTDHANDNDMGITNTFGFHDQVTMNNQLFVDNQMVEKLTI</sequence>
<reference evidence="1 2" key="1">
    <citation type="submission" date="2016-07" db="EMBL/GenBank/DDBJ databases">
        <title>Multiple horizontal gene transfer events from other fungi enriched the ability of initially mycotrophic Trichoderma (Ascomycota) to feed on dead plant biomass.</title>
        <authorList>
            <consortium name="DOE Joint Genome Institute"/>
            <person name="Aerts A."/>
            <person name="Atanasova L."/>
            <person name="Chenthamara K."/>
            <person name="Zhang J."/>
            <person name="Grujic M."/>
            <person name="Henrissat B."/>
            <person name="Kuo A."/>
            <person name="Salamov A."/>
            <person name="Lipzen A."/>
            <person name="Labutti K."/>
            <person name="Barry K."/>
            <person name="Miao Y."/>
            <person name="Rahimi M.J."/>
            <person name="Shen Q."/>
            <person name="Grigoriev I.V."/>
            <person name="Kubicek C.P."/>
            <person name="Druzhinina I.S."/>
        </authorList>
    </citation>
    <scope>NUCLEOTIDE SEQUENCE [LARGE SCALE GENOMIC DNA]</scope>
    <source>
        <strain evidence="1 2">ATCC 18648</strain>
    </source>
</reference>
<name>A0A2T4C0T5_TRILO</name>
<protein>
    <submittedName>
        <fullName evidence="1">Uncharacterized protein</fullName>
    </submittedName>
</protein>
<evidence type="ECO:0000313" key="1">
    <source>
        <dbReference type="EMBL" id="PTB75177.1"/>
    </source>
</evidence>
<gene>
    <name evidence="1" type="ORF">M440DRAFT_1423252</name>
</gene>
<dbReference type="EMBL" id="KZ679134">
    <property type="protein sequence ID" value="PTB75177.1"/>
    <property type="molecule type" value="Genomic_DNA"/>
</dbReference>
<dbReference type="Proteomes" id="UP000240760">
    <property type="component" value="Unassembled WGS sequence"/>
</dbReference>